<evidence type="ECO:0000313" key="2">
    <source>
        <dbReference type="EMBL" id="SUP52917.1"/>
    </source>
</evidence>
<evidence type="ECO:0000259" key="1">
    <source>
        <dbReference type="Pfam" id="PF18013"/>
    </source>
</evidence>
<gene>
    <name evidence="2" type="ORF">NCTC13645_00820</name>
</gene>
<proteinExistence type="predicted"/>
<dbReference type="AlphaFoldDB" id="A0A380NY98"/>
<dbReference type="Gene3D" id="1.10.530.10">
    <property type="match status" value="1"/>
</dbReference>
<dbReference type="STRING" id="1629.IV50_GL000904"/>
<evidence type="ECO:0000313" key="3">
    <source>
        <dbReference type="Proteomes" id="UP000254621"/>
    </source>
</evidence>
<protein>
    <recommendedName>
        <fullName evidence="1">Phage tail lysozyme domain-containing protein</fullName>
    </recommendedName>
</protein>
<feature type="domain" description="Phage tail lysozyme" evidence="1">
    <location>
        <begin position="23"/>
        <end position="162"/>
    </location>
</feature>
<dbReference type="Proteomes" id="UP000254621">
    <property type="component" value="Unassembled WGS sequence"/>
</dbReference>
<dbReference type="Pfam" id="PF18013">
    <property type="entry name" value="Phage_lysozyme2"/>
    <property type="match status" value="1"/>
</dbReference>
<reference evidence="2 3" key="1">
    <citation type="submission" date="2018-06" db="EMBL/GenBank/DDBJ databases">
        <authorList>
            <consortium name="Pathogen Informatics"/>
            <person name="Doyle S."/>
        </authorList>
    </citation>
    <scope>NUCLEOTIDE SEQUENCE [LARGE SCALE GENOMIC DNA]</scope>
    <source>
        <strain evidence="2 3">NCTC13645</strain>
    </source>
</reference>
<name>A0A380NY98_WEIVI</name>
<organism evidence="2 3">
    <name type="scientific">Weissella viridescens</name>
    <name type="common">Lactobacillus viridescens</name>
    <dbReference type="NCBI Taxonomy" id="1629"/>
    <lineage>
        <taxon>Bacteria</taxon>
        <taxon>Bacillati</taxon>
        <taxon>Bacillota</taxon>
        <taxon>Bacilli</taxon>
        <taxon>Lactobacillales</taxon>
        <taxon>Lactobacillaceae</taxon>
        <taxon>Weissella</taxon>
    </lineage>
</organism>
<dbReference type="EMBL" id="UHIV01000001">
    <property type="protein sequence ID" value="SUP52917.1"/>
    <property type="molecule type" value="Genomic_DNA"/>
</dbReference>
<accession>A0A380NY98</accession>
<dbReference type="InterPro" id="IPR041219">
    <property type="entry name" value="Phage_lysozyme2"/>
</dbReference>
<sequence length="218" mass="24738">MTATPKSVKATQYYNYSATQKANAEFLYRYFSARGWTRSAIAGMLGNMTVESYLLPDITEIGGGGGYGLVQWTPASKLINWTRANGLDYRTLTGQAARIQYEMTHGIQFYPSYTSSMTAAQYMKSNASAYTLAIVFLANYERPYDSNQPERGNIAMYWYNYLGTINLSDNTNNLHQNQHRIQRQNHKLRMAMCGKDQTFITITTEIKLVACGRMVKMV</sequence>